<keyword evidence="5" id="KW-1185">Reference proteome</keyword>
<sequence length="247" mass="25777">MSASGVRPLDPSRSRPDTPLVGVPGLGLSAATLRPVLHRLGGGTVVTLPGFGEPVPRHLPVDPQTQAGRLLDRVTELGIDTCVLLGHSASCQVVVEAAARAPGVVAALVLIGPTTDPRARTRSRLAARWLRTSVHERPAQVPLLVRDYARTGPTAMVRTMGAARRHRIETALVGVSCPVLVLRGPRDRISPADWTDTLARVAPHGASTTLESGAHMVPLTEPDALAAAIGAFLRTAADGRVTGHPAA</sequence>
<dbReference type="RefSeq" id="WP_345414577.1">
    <property type="nucleotide sequence ID" value="NZ_BAABGT010000025.1"/>
</dbReference>
<organism evidence="4 5">
    <name type="scientific">Pseudonocardia xishanensis</name>
    <dbReference type="NCBI Taxonomy" id="630995"/>
    <lineage>
        <taxon>Bacteria</taxon>
        <taxon>Bacillati</taxon>
        <taxon>Actinomycetota</taxon>
        <taxon>Actinomycetes</taxon>
        <taxon>Pseudonocardiales</taxon>
        <taxon>Pseudonocardiaceae</taxon>
        <taxon>Pseudonocardia</taxon>
    </lineage>
</organism>
<comment type="caution">
    <text evidence="4">The sequence shown here is derived from an EMBL/GenBank/DDBJ whole genome shotgun (WGS) entry which is preliminary data.</text>
</comment>
<dbReference type="InterPro" id="IPR029058">
    <property type="entry name" value="AB_hydrolase_fold"/>
</dbReference>
<feature type="domain" description="AB hydrolase-1" evidence="3">
    <location>
        <begin position="21"/>
        <end position="228"/>
    </location>
</feature>
<gene>
    <name evidence="4" type="ORF">GCM10023175_17590</name>
</gene>
<name>A0ABP8RLV2_9PSEU</name>
<dbReference type="EMBL" id="BAABGT010000025">
    <property type="protein sequence ID" value="GAA4542361.1"/>
    <property type="molecule type" value="Genomic_DNA"/>
</dbReference>
<dbReference type="InterPro" id="IPR050266">
    <property type="entry name" value="AB_hydrolase_sf"/>
</dbReference>
<evidence type="ECO:0000256" key="2">
    <source>
        <dbReference type="SAM" id="MobiDB-lite"/>
    </source>
</evidence>
<proteinExistence type="predicted"/>
<dbReference type="Gene3D" id="3.40.50.1820">
    <property type="entry name" value="alpha/beta hydrolase"/>
    <property type="match status" value="1"/>
</dbReference>
<evidence type="ECO:0000259" key="3">
    <source>
        <dbReference type="Pfam" id="PF12697"/>
    </source>
</evidence>
<dbReference type="PANTHER" id="PTHR43798">
    <property type="entry name" value="MONOACYLGLYCEROL LIPASE"/>
    <property type="match status" value="1"/>
</dbReference>
<reference evidence="5" key="1">
    <citation type="journal article" date="2019" name="Int. J. Syst. Evol. Microbiol.">
        <title>The Global Catalogue of Microorganisms (GCM) 10K type strain sequencing project: providing services to taxonomists for standard genome sequencing and annotation.</title>
        <authorList>
            <consortium name="The Broad Institute Genomics Platform"/>
            <consortium name="The Broad Institute Genome Sequencing Center for Infectious Disease"/>
            <person name="Wu L."/>
            <person name="Ma J."/>
        </authorList>
    </citation>
    <scope>NUCLEOTIDE SEQUENCE [LARGE SCALE GENOMIC DNA]</scope>
    <source>
        <strain evidence="5">JCM 17906</strain>
    </source>
</reference>
<dbReference type="SUPFAM" id="SSF53474">
    <property type="entry name" value="alpha/beta-Hydrolases"/>
    <property type="match status" value="1"/>
</dbReference>
<dbReference type="InterPro" id="IPR000073">
    <property type="entry name" value="AB_hydrolase_1"/>
</dbReference>
<evidence type="ECO:0000256" key="1">
    <source>
        <dbReference type="ARBA" id="ARBA00022801"/>
    </source>
</evidence>
<dbReference type="Pfam" id="PF12697">
    <property type="entry name" value="Abhydrolase_6"/>
    <property type="match status" value="1"/>
</dbReference>
<dbReference type="Proteomes" id="UP001501598">
    <property type="component" value="Unassembled WGS sequence"/>
</dbReference>
<accession>A0ABP8RLV2</accession>
<evidence type="ECO:0000313" key="5">
    <source>
        <dbReference type="Proteomes" id="UP001501598"/>
    </source>
</evidence>
<feature type="region of interest" description="Disordered" evidence="2">
    <location>
        <begin position="1"/>
        <end position="21"/>
    </location>
</feature>
<keyword evidence="1" id="KW-0378">Hydrolase</keyword>
<protein>
    <recommendedName>
        <fullName evidence="3">AB hydrolase-1 domain-containing protein</fullName>
    </recommendedName>
</protein>
<evidence type="ECO:0000313" key="4">
    <source>
        <dbReference type="EMBL" id="GAA4542361.1"/>
    </source>
</evidence>
<dbReference type="PANTHER" id="PTHR43798:SF31">
    <property type="entry name" value="AB HYDROLASE SUPERFAMILY PROTEIN YCLE"/>
    <property type="match status" value="1"/>
</dbReference>